<dbReference type="Pfam" id="PF05443">
    <property type="entry name" value="ROS_MUCR"/>
    <property type="match status" value="1"/>
</dbReference>
<dbReference type="OrthoDB" id="9809693at2"/>
<dbReference type="Proteomes" id="UP000057158">
    <property type="component" value="Chromosome"/>
</dbReference>
<dbReference type="GO" id="GO:0006355">
    <property type="term" value="P:regulation of DNA-templated transcription"/>
    <property type="evidence" value="ECO:0007669"/>
    <property type="project" value="InterPro"/>
</dbReference>
<name>A0A0M4DA73_9BACT</name>
<dbReference type="KEGG" id="des:DSOUD_2228"/>
<evidence type="ECO:0000313" key="2">
    <source>
        <dbReference type="EMBL" id="ALC16992.1"/>
    </source>
</evidence>
<reference evidence="2 3" key="1">
    <citation type="submission" date="2015-07" db="EMBL/GenBank/DDBJ databases">
        <title>Isolation and Genomic Characterization of a Novel Halophilic Metal-Reducing Deltaproteobacterium from the Deep Subsurface.</title>
        <authorList>
            <person name="Badalamenti J.P."/>
            <person name="Summers Z.M."/>
            <person name="Gralnick J.A."/>
            <person name="Bond D.R."/>
        </authorList>
    </citation>
    <scope>NUCLEOTIDE SEQUENCE [LARGE SCALE GENOMIC DNA]</scope>
    <source>
        <strain evidence="2 3">WTL</strain>
    </source>
</reference>
<dbReference type="InterPro" id="IPR008807">
    <property type="entry name" value="ROS_MUCR"/>
</dbReference>
<dbReference type="EMBL" id="CP010802">
    <property type="protein sequence ID" value="ALC16992.1"/>
    <property type="molecule type" value="Genomic_DNA"/>
</dbReference>
<accession>A0A0M4DA73</accession>
<proteinExistence type="inferred from homology"/>
<keyword evidence="3" id="KW-1185">Reference proteome</keyword>
<protein>
    <submittedName>
        <fullName evidence="2">Transcriptional regulator, MucR family</fullName>
    </submittedName>
</protein>
<dbReference type="AlphaFoldDB" id="A0A0M4DA73"/>
<gene>
    <name evidence="2" type="ORF">DSOUD_2228</name>
</gene>
<comment type="similarity">
    <text evidence="1">Belongs to the ros/MucR family.</text>
</comment>
<dbReference type="RefSeq" id="WP_053551040.1">
    <property type="nucleotide sequence ID" value="NZ_CP010802.1"/>
</dbReference>
<dbReference type="PATRIC" id="fig|1603606.3.peg.2407"/>
<dbReference type="GO" id="GO:0003677">
    <property type="term" value="F:DNA binding"/>
    <property type="evidence" value="ECO:0007669"/>
    <property type="project" value="InterPro"/>
</dbReference>
<dbReference type="Gene3D" id="1.10.10.1550">
    <property type="entry name" value="ROS/MUCR transcriptional regulator protein"/>
    <property type="match status" value="1"/>
</dbReference>
<dbReference type="GO" id="GO:0008270">
    <property type="term" value="F:zinc ion binding"/>
    <property type="evidence" value="ECO:0007669"/>
    <property type="project" value="InterPro"/>
</dbReference>
<sequence length="145" mass="15478">MSKILEMAADIVSAHASNSKMSKEELVAELQEVFSALSSLEKGEAIGTELPAGEEAAPSITRRKAFGKKQITCMICGKSFTTLARHLKTAHDIKPGAYRKQFGIPAGTALAAKDYSESRRQMAIDKDLGAGLAKARAARGKGKKK</sequence>
<evidence type="ECO:0000256" key="1">
    <source>
        <dbReference type="ARBA" id="ARBA00007031"/>
    </source>
</evidence>
<evidence type="ECO:0000313" key="3">
    <source>
        <dbReference type="Proteomes" id="UP000057158"/>
    </source>
</evidence>
<organism evidence="2 3">
    <name type="scientific">Desulfuromonas soudanensis</name>
    <dbReference type="NCBI Taxonomy" id="1603606"/>
    <lineage>
        <taxon>Bacteria</taxon>
        <taxon>Pseudomonadati</taxon>
        <taxon>Thermodesulfobacteriota</taxon>
        <taxon>Desulfuromonadia</taxon>
        <taxon>Desulfuromonadales</taxon>
        <taxon>Desulfuromonadaceae</taxon>
        <taxon>Desulfuromonas</taxon>
    </lineage>
</organism>
<dbReference type="InterPro" id="IPR041920">
    <property type="entry name" value="ROS/MUCR_sf"/>
</dbReference>
<dbReference type="STRING" id="1603606.DSOUD_2228"/>